<keyword evidence="5" id="KW-0028">Amino-acid biosynthesis</keyword>
<dbReference type="FunFam" id="3.40.50.720:FF:000021">
    <property type="entry name" value="D-3-phosphoglycerate dehydrogenase"/>
    <property type="match status" value="1"/>
</dbReference>
<evidence type="ECO:0000256" key="9">
    <source>
        <dbReference type="ARBA" id="ARBA00048731"/>
    </source>
</evidence>
<keyword evidence="7" id="KW-0520">NAD</keyword>
<dbReference type="InterPro" id="IPR050857">
    <property type="entry name" value="D-2-hydroxyacid_DH"/>
</dbReference>
<dbReference type="FunFam" id="3.30.70.260:FF:000008">
    <property type="entry name" value="D-3-phosphoglycerate dehydrogenase, chloroplastic"/>
    <property type="match status" value="1"/>
</dbReference>
<evidence type="ECO:0000256" key="6">
    <source>
        <dbReference type="ARBA" id="ARBA00023002"/>
    </source>
</evidence>
<evidence type="ECO:0000256" key="1">
    <source>
        <dbReference type="ARBA" id="ARBA00005216"/>
    </source>
</evidence>
<accession>A0A381TGR9</accession>
<comment type="similarity">
    <text evidence="2">Belongs to the D-isomer specific 2-hydroxyacid dehydrogenase family.</text>
</comment>
<gene>
    <name evidence="11" type="ORF">METZ01_LOCUS67808</name>
</gene>
<dbReference type="Gene3D" id="3.30.1330.90">
    <property type="entry name" value="D-3-phosphoglycerate dehydrogenase, domain 3"/>
    <property type="match status" value="1"/>
</dbReference>
<dbReference type="InterPro" id="IPR029752">
    <property type="entry name" value="D-isomer_DH_CS1"/>
</dbReference>
<dbReference type="Pfam" id="PF01842">
    <property type="entry name" value="ACT"/>
    <property type="match status" value="1"/>
</dbReference>
<dbReference type="UniPathway" id="UPA00135">
    <property type="reaction ID" value="UER00196"/>
</dbReference>
<dbReference type="Pfam" id="PF00389">
    <property type="entry name" value="2-Hacid_dh"/>
    <property type="match status" value="1"/>
</dbReference>
<dbReference type="InterPro" id="IPR002912">
    <property type="entry name" value="ACT_dom"/>
</dbReference>
<proteinExistence type="inferred from homology"/>
<dbReference type="SUPFAM" id="SSF52283">
    <property type="entry name" value="Formate/glycerate dehydrogenase catalytic domain-like"/>
    <property type="match status" value="1"/>
</dbReference>
<dbReference type="InterPro" id="IPR029753">
    <property type="entry name" value="D-isomer_DH_CS"/>
</dbReference>
<evidence type="ECO:0000256" key="5">
    <source>
        <dbReference type="ARBA" id="ARBA00022605"/>
    </source>
</evidence>
<evidence type="ECO:0000256" key="8">
    <source>
        <dbReference type="ARBA" id="ARBA00023299"/>
    </source>
</evidence>
<dbReference type="InterPro" id="IPR045626">
    <property type="entry name" value="PGDH_ASB_dom"/>
</dbReference>
<dbReference type="Pfam" id="PF19304">
    <property type="entry name" value="PGDH_inter"/>
    <property type="match status" value="1"/>
</dbReference>
<evidence type="ECO:0000256" key="7">
    <source>
        <dbReference type="ARBA" id="ARBA00023027"/>
    </source>
</evidence>
<evidence type="ECO:0000256" key="4">
    <source>
        <dbReference type="ARBA" id="ARBA00021582"/>
    </source>
</evidence>
<dbReference type="SUPFAM" id="SSF51735">
    <property type="entry name" value="NAD(P)-binding Rossmann-fold domains"/>
    <property type="match status" value="1"/>
</dbReference>
<dbReference type="PROSITE" id="PS00065">
    <property type="entry name" value="D_2_HYDROXYACID_DH_1"/>
    <property type="match status" value="1"/>
</dbReference>
<dbReference type="GO" id="GO:0004617">
    <property type="term" value="F:phosphoglycerate dehydrogenase activity"/>
    <property type="evidence" value="ECO:0007669"/>
    <property type="project" value="UniProtKB-EC"/>
</dbReference>
<dbReference type="InterPro" id="IPR006236">
    <property type="entry name" value="PGDH"/>
</dbReference>
<dbReference type="Gene3D" id="3.40.50.720">
    <property type="entry name" value="NAD(P)-binding Rossmann-like Domain"/>
    <property type="match status" value="2"/>
</dbReference>
<dbReference type="CDD" id="cd12173">
    <property type="entry name" value="PGDH_4"/>
    <property type="match status" value="1"/>
</dbReference>
<comment type="pathway">
    <text evidence="1">Amino-acid biosynthesis; L-serine biosynthesis; L-serine from 3-phospho-D-glycerate: step 1/3.</text>
</comment>
<dbReference type="InterPro" id="IPR006139">
    <property type="entry name" value="D-isomer_2_OHA_DH_cat_dom"/>
</dbReference>
<dbReference type="GO" id="GO:0051287">
    <property type="term" value="F:NAD binding"/>
    <property type="evidence" value="ECO:0007669"/>
    <property type="project" value="InterPro"/>
</dbReference>
<sequence>MKVLVCDPISQTGIDFLKQQDDLETIVLDHLHTEEELLQIVSNVSAMAIRSETKITKAVLEAAPEMKIVGRAGVGVDNIDIEAATQSGVIVMNTPGGNTIATCELTFSMMTALARNIPQAHGSMMAGEWNRKAFKGVELYGKTLGVMGMGRIGGEVARRAVAFGMRVLAFDPYITPSRAKMLQVELAGLDDIYGTADFITVHMPLTEETRGMLNKETFAKMKPSVRLLNCARGGIVSELDLLEALKTAQIAGAALDVYESEPLADDSPLRQCPNLILTPHLGASTVEAQDNVGLEVAQGIADYLLRGSLVNSINMPSLDAQTSAKVQPHLRLGEKMGVLLARLGQVGTERLVITYGGLATELPGDPIARSIIKGFLGAAEGEEVNLVNVRAMARERGLVVEEIKSSEQVDFREWLHIRAWAADKEISVGGSFFGLAQHPRIVRLNSQPVEIVPEGILFMMSNKDRPGIVGHLGSVLGNHNVNIANMSLGRDREGGQALTALNIDSIPSADCLAELDADPDIRQIRIVQF</sequence>
<keyword evidence="6" id="KW-0560">Oxidoreductase</keyword>
<dbReference type="PANTHER" id="PTHR42789">
    <property type="entry name" value="D-ISOMER SPECIFIC 2-HYDROXYACID DEHYDROGENASE FAMILY PROTEIN (AFU_ORTHOLOGUE AFUA_6G10090)"/>
    <property type="match status" value="1"/>
</dbReference>
<dbReference type="SUPFAM" id="SSF55021">
    <property type="entry name" value="ACT-like"/>
    <property type="match status" value="1"/>
</dbReference>
<dbReference type="CDD" id="cd04902">
    <property type="entry name" value="ACT_3PGDH-xct"/>
    <property type="match status" value="1"/>
</dbReference>
<dbReference type="PROSITE" id="PS00670">
    <property type="entry name" value="D_2_HYDROXYACID_DH_2"/>
    <property type="match status" value="1"/>
</dbReference>
<evidence type="ECO:0000313" key="11">
    <source>
        <dbReference type="EMBL" id="SVA14954.1"/>
    </source>
</evidence>
<dbReference type="InterPro" id="IPR029009">
    <property type="entry name" value="ASB_dom_sf"/>
</dbReference>
<dbReference type="Gene3D" id="3.30.70.260">
    <property type="match status" value="1"/>
</dbReference>
<reference evidence="11" key="1">
    <citation type="submission" date="2018-05" db="EMBL/GenBank/DDBJ databases">
        <authorList>
            <person name="Lanie J.A."/>
            <person name="Ng W.-L."/>
            <person name="Kazmierczak K.M."/>
            <person name="Andrzejewski T.M."/>
            <person name="Davidsen T.M."/>
            <person name="Wayne K.J."/>
            <person name="Tettelin H."/>
            <person name="Glass J.I."/>
            <person name="Rusch D."/>
            <person name="Podicherti R."/>
            <person name="Tsui H.-C.T."/>
            <person name="Winkler M.E."/>
        </authorList>
    </citation>
    <scope>NUCLEOTIDE SEQUENCE</scope>
</reference>
<dbReference type="Pfam" id="PF02826">
    <property type="entry name" value="2-Hacid_dh_C"/>
    <property type="match status" value="1"/>
</dbReference>
<dbReference type="NCBIfam" id="TIGR01327">
    <property type="entry name" value="PGDH"/>
    <property type="match status" value="1"/>
</dbReference>
<organism evidence="11">
    <name type="scientific">marine metagenome</name>
    <dbReference type="NCBI Taxonomy" id="408172"/>
    <lineage>
        <taxon>unclassified sequences</taxon>
        <taxon>metagenomes</taxon>
        <taxon>ecological metagenomes</taxon>
    </lineage>
</organism>
<evidence type="ECO:0000259" key="10">
    <source>
        <dbReference type="PROSITE" id="PS51671"/>
    </source>
</evidence>
<evidence type="ECO:0000256" key="3">
    <source>
        <dbReference type="ARBA" id="ARBA00013143"/>
    </source>
</evidence>
<dbReference type="EC" id="1.1.1.95" evidence="3"/>
<dbReference type="PANTHER" id="PTHR42789:SF1">
    <property type="entry name" value="D-ISOMER SPECIFIC 2-HYDROXYACID DEHYDROGENASE FAMILY PROTEIN (AFU_ORTHOLOGUE AFUA_6G10090)"/>
    <property type="match status" value="1"/>
</dbReference>
<dbReference type="AlphaFoldDB" id="A0A381TGR9"/>
<keyword evidence="8" id="KW-0718">Serine biosynthesis</keyword>
<name>A0A381TGR9_9ZZZZ</name>
<dbReference type="InterPro" id="IPR045865">
    <property type="entry name" value="ACT-like_dom_sf"/>
</dbReference>
<dbReference type="EMBL" id="UINC01004524">
    <property type="protein sequence ID" value="SVA14954.1"/>
    <property type="molecule type" value="Genomic_DNA"/>
</dbReference>
<evidence type="ECO:0000256" key="2">
    <source>
        <dbReference type="ARBA" id="ARBA00005854"/>
    </source>
</evidence>
<dbReference type="InterPro" id="IPR036291">
    <property type="entry name" value="NAD(P)-bd_dom_sf"/>
</dbReference>
<dbReference type="SUPFAM" id="SSF143548">
    <property type="entry name" value="Serine metabolism enzymes domain"/>
    <property type="match status" value="1"/>
</dbReference>
<dbReference type="PROSITE" id="PS51671">
    <property type="entry name" value="ACT"/>
    <property type="match status" value="1"/>
</dbReference>
<protein>
    <recommendedName>
        <fullName evidence="4">D-3-phosphoglycerate dehydrogenase</fullName>
        <ecNumber evidence="3">1.1.1.95</ecNumber>
    </recommendedName>
</protein>
<dbReference type="GO" id="GO:0006564">
    <property type="term" value="P:L-serine biosynthetic process"/>
    <property type="evidence" value="ECO:0007669"/>
    <property type="project" value="UniProtKB-KW"/>
</dbReference>
<comment type="catalytic activity">
    <reaction evidence="9">
        <text>(2R)-3-phosphoglycerate + NAD(+) = 3-phosphooxypyruvate + NADH + H(+)</text>
        <dbReference type="Rhea" id="RHEA:12641"/>
        <dbReference type="ChEBI" id="CHEBI:15378"/>
        <dbReference type="ChEBI" id="CHEBI:18110"/>
        <dbReference type="ChEBI" id="CHEBI:57540"/>
        <dbReference type="ChEBI" id="CHEBI:57945"/>
        <dbReference type="ChEBI" id="CHEBI:58272"/>
        <dbReference type="EC" id="1.1.1.95"/>
    </reaction>
</comment>
<dbReference type="InterPro" id="IPR006140">
    <property type="entry name" value="D-isomer_DH_NAD-bd"/>
</dbReference>
<feature type="domain" description="ACT" evidence="10">
    <location>
        <begin position="457"/>
        <end position="529"/>
    </location>
</feature>